<dbReference type="EMBL" id="JAHHUM010001506">
    <property type="protein sequence ID" value="KAK5611062.1"/>
    <property type="molecule type" value="Genomic_DNA"/>
</dbReference>
<proteinExistence type="predicted"/>
<protein>
    <submittedName>
        <fullName evidence="2">Uncharacterized protein</fullName>
    </submittedName>
</protein>
<evidence type="ECO:0000313" key="2">
    <source>
        <dbReference type="EMBL" id="KAK5611062.1"/>
    </source>
</evidence>
<evidence type="ECO:0000256" key="1">
    <source>
        <dbReference type="SAM" id="MobiDB-lite"/>
    </source>
</evidence>
<gene>
    <name evidence="2" type="ORF">CRENBAI_022636</name>
</gene>
<accession>A0AAV9RQB5</accession>
<name>A0AAV9RQB5_9TELE</name>
<organism evidence="2 3">
    <name type="scientific">Crenichthys baileyi</name>
    <name type="common">White River springfish</name>
    <dbReference type="NCBI Taxonomy" id="28760"/>
    <lineage>
        <taxon>Eukaryota</taxon>
        <taxon>Metazoa</taxon>
        <taxon>Chordata</taxon>
        <taxon>Craniata</taxon>
        <taxon>Vertebrata</taxon>
        <taxon>Euteleostomi</taxon>
        <taxon>Actinopterygii</taxon>
        <taxon>Neopterygii</taxon>
        <taxon>Teleostei</taxon>
        <taxon>Neoteleostei</taxon>
        <taxon>Acanthomorphata</taxon>
        <taxon>Ovalentaria</taxon>
        <taxon>Atherinomorphae</taxon>
        <taxon>Cyprinodontiformes</taxon>
        <taxon>Goodeidae</taxon>
        <taxon>Crenichthys</taxon>
    </lineage>
</organism>
<keyword evidence="3" id="KW-1185">Reference proteome</keyword>
<evidence type="ECO:0000313" key="3">
    <source>
        <dbReference type="Proteomes" id="UP001311232"/>
    </source>
</evidence>
<reference evidence="2 3" key="1">
    <citation type="submission" date="2021-06" db="EMBL/GenBank/DDBJ databases">
        <authorList>
            <person name="Palmer J.M."/>
        </authorList>
    </citation>
    <scope>NUCLEOTIDE SEQUENCE [LARGE SCALE GENOMIC DNA]</scope>
    <source>
        <strain evidence="2 3">MEX-2019</strain>
        <tissue evidence="2">Muscle</tissue>
    </source>
</reference>
<feature type="region of interest" description="Disordered" evidence="1">
    <location>
        <begin position="1"/>
        <end position="104"/>
    </location>
</feature>
<feature type="compositionally biased region" description="Basic and acidic residues" evidence="1">
    <location>
        <begin position="36"/>
        <end position="56"/>
    </location>
</feature>
<dbReference type="AlphaFoldDB" id="A0AAV9RQB5"/>
<dbReference type="Proteomes" id="UP001311232">
    <property type="component" value="Unassembled WGS sequence"/>
</dbReference>
<sequence length="104" mass="11102">MSLQGWELKSPPGEALSRGDQKTYSSAQALEQQEMELQRRGGADSGLRRRHEERAGGARRTLGRPSRGSPRGLEAKGGGSLAGDGLHALNPLQSLNHRTESTAA</sequence>
<comment type="caution">
    <text evidence="2">The sequence shown here is derived from an EMBL/GenBank/DDBJ whole genome shotgun (WGS) entry which is preliminary data.</text>
</comment>